<dbReference type="Gene3D" id="1.10.1200.10">
    <property type="entry name" value="ACP-like"/>
    <property type="match status" value="1"/>
</dbReference>
<dbReference type="Pfam" id="PF00550">
    <property type="entry name" value="PP-binding"/>
    <property type="match status" value="1"/>
</dbReference>
<sequence>MREEILEVINNVGVNLEGEEEISIEMDSLQFVALICDLESKFEIVFSDDELFSDKYANVNEFIQCVERKIVLKKK</sequence>
<organism evidence="2 3">
    <name type="scientific">Drancourtella massiliensis</name>
    <dbReference type="NCBI Taxonomy" id="1632013"/>
    <lineage>
        <taxon>Bacteria</taxon>
        <taxon>Bacillati</taxon>
        <taxon>Bacillota</taxon>
        <taxon>Clostridia</taxon>
        <taxon>Eubacteriales</taxon>
        <taxon>Oscillospiraceae</taxon>
        <taxon>Drancourtella</taxon>
    </lineage>
</organism>
<dbReference type="InterPro" id="IPR009081">
    <property type="entry name" value="PP-bd_ACP"/>
</dbReference>
<evidence type="ECO:0000259" key="1">
    <source>
        <dbReference type="PROSITE" id="PS50075"/>
    </source>
</evidence>
<comment type="caution">
    <text evidence="2">The sequence shown here is derived from an EMBL/GenBank/DDBJ whole genome shotgun (WGS) entry which is preliminary data.</text>
</comment>
<keyword evidence="3" id="KW-1185">Reference proteome</keyword>
<evidence type="ECO:0000313" key="2">
    <source>
        <dbReference type="EMBL" id="MBM6745120.1"/>
    </source>
</evidence>
<dbReference type="PROSITE" id="PS50075">
    <property type="entry name" value="CARRIER"/>
    <property type="match status" value="1"/>
</dbReference>
<name>A0ABS2EJG0_9FIRM</name>
<protein>
    <submittedName>
        <fullName evidence="2">Acyl carrier protein</fullName>
    </submittedName>
</protein>
<accession>A0ABS2EJG0</accession>
<dbReference type="RefSeq" id="WP_204864482.1">
    <property type="nucleotide sequence ID" value="NZ_JACJKH010000025.1"/>
</dbReference>
<dbReference type="SUPFAM" id="SSF47336">
    <property type="entry name" value="ACP-like"/>
    <property type="match status" value="1"/>
</dbReference>
<proteinExistence type="predicted"/>
<dbReference type="EMBL" id="JACJKH010000025">
    <property type="protein sequence ID" value="MBM6745120.1"/>
    <property type="molecule type" value="Genomic_DNA"/>
</dbReference>
<dbReference type="InterPro" id="IPR036736">
    <property type="entry name" value="ACP-like_sf"/>
</dbReference>
<feature type="domain" description="Carrier" evidence="1">
    <location>
        <begin position="1"/>
        <end position="70"/>
    </location>
</feature>
<evidence type="ECO:0000313" key="3">
    <source>
        <dbReference type="Proteomes" id="UP000775686"/>
    </source>
</evidence>
<gene>
    <name evidence="2" type="ORF">H6A32_12570</name>
</gene>
<dbReference type="Proteomes" id="UP000775686">
    <property type="component" value="Unassembled WGS sequence"/>
</dbReference>
<reference evidence="2 3" key="1">
    <citation type="journal article" date="2021" name="Sci. Rep.">
        <title>The distribution of antibiotic resistance genes in chicken gut microbiota commensals.</title>
        <authorList>
            <person name="Juricova H."/>
            <person name="Matiasovicova J."/>
            <person name="Kubasova T."/>
            <person name="Cejkova D."/>
            <person name="Rychlik I."/>
        </authorList>
    </citation>
    <scope>NUCLEOTIDE SEQUENCE [LARGE SCALE GENOMIC DNA]</scope>
    <source>
        <strain evidence="2 3">An770</strain>
    </source>
</reference>